<accession>A0A3N0CK88</accession>
<evidence type="ECO:0000313" key="2">
    <source>
        <dbReference type="Proteomes" id="UP000273807"/>
    </source>
</evidence>
<comment type="caution">
    <text evidence="1">The sequence shown here is derived from an EMBL/GenBank/DDBJ whole genome shotgun (WGS) entry which is preliminary data.</text>
</comment>
<protein>
    <submittedName>
        <fullName evidence="1">Uncharacterized protein</fullName>
    </submittedName>
</protein>
<dbReference type="Proteomes" id="UP000273807">
    <property type="component" value="Unassembled WGS sequence"/>
</dbReference>
<organism evidence="1 2">
    <name type="scientific">Arthrobacter oryzae</name>
    <dbReference type="NCBI Taxonomy" id="409290"/>
    <lineage>
        <taxon>Bacteria</taxon>
        <taxon>Bacillati</taxon>
        <taxon>Actinomycetota</taxon>
        <taxon>Actinomycetes</taxon>
        <taxon>Micrococcales</taxon>
        <taxon>Micrococcaceae</taxon>
        <taxon>Arthrobacter</taxon>
    </lineage>
</organism>
<dbReference type="EMBL" id="RBED01000004">
    <property type="protein sequence ID" value="RNL63436.1"/>
    <property type="molecule type" value="Genomic_DNA"/>
</dbReference>
<proteinExistence type="predicted"/>
<evidence type="ECO:0000313" key="1">
    <source>
        <dbReference type="EMBL" id="RNL63436.1"/>
    </source>
</evidence>
<dbReference type="AlphaFoldDB" id="A0A3N0CK88"/>
<keyword evidence="2" id="KW-1185">Reference proteome</keyword>
<dbReference type="OrthoDB" id="52928at2"/>
<name>A0A3N0CK88_9MICC</name>
<gene>
    <name evidence="1" type="ORF">D7003_00890</name>
</gene>
<sequence length="76" mass="8388">MFSLTKRMGGRIVIAAWDLEEIMFANTEGEVIAEYAWPPEGTGYVGIGKSLTRFRSGRLSEGTVTDVLRHQLSPVS</sequence>
<reference evidence="1 2" key="1">
    <citation type="submission" date="2018-10" db="EMBL/GenBank/DDBJ databases">
        <title>Genome sequencing of Arthrobacter oryzae TNB02.</title>
        <authorList>
            <person name="Cho Y.-J."/>
            <person name="Cho A."/>
            <person name="Kim O.-S."/>
        </authorList>
    </citation>
    <scope>NUCLEOTIDE SEQUENCE [LARGE SCALE GENOMIC DNA]</scope>
    <source>
        <strain evidence="1 2">TNB02</strain>
    </source>
</reference>